<evidence type="ECO:0000259" key="2">
    <source>
        <dbReference type="PROSITE" id="PS50172"/>
    </source>
</evidence>
<feature type="region of interest" description="Disordered" evidence="1">
    <location>
        <begin position="508"/>
        <end position="591"/>
    </location>
</feature>
<sequence>MSLFGSLTLLLVSEEQQVKRWAQVIRDDSRDATILSKTQIDDPGLDVFPLQRDDIHNIGADILTYQTIDFVITDTTDFEEYSQLAFLYMVPVVTPEWLYKCIEEKRVIPQVHKYSPDARHILRYCQLYISPFTIDSSERQFLEDITQTLGGITQNFISDKTTHIVIKTFDDPLVKEMDDNVILKEVLNPTMKIVSYQWLLDCFKTVSWANEIKYSSPGPYMSITCNNSNPLSPVFQNISIHLSDSIPGDIRQFLSEFVRSNGGSTVTGEDKESYRIIDYQDTPTDDQNSFTITWLFYQWSLDKFDDCLRLQRTNRLLYGYNGGNNDTDTSKTKVSYTCFLGMRRWYIHRMLEWLGYTCSSCVTSDTSLLIVNELADRLGPNGSLMPKLQLYEGEKLTTQFVLASLERNPLLSTLNGSSAETENPSDRYTEYRYVHRSLLPSRSLHKRASTMGSLEVVPTDKAVVSSNAVPGSVPGSVLGATDAQQEGTQLDTQVETADDVIITKHRTKRRIIPDSNESRSATTSATASATTSTIPSTIASVSTSGHASQNGSSGPEDTEESYSSFNSIDQLGDREDNRPTKRSKRSKMPERSLNKMYDIRAVCTNCLKTLSARDKKVLSQLGIDIRDTLSDDINTIVAPRRVKTEKFLKALALPTLAHVITPGFVERVLKLHKAEKLHEAPQLKLGQYQLSDIPMGVNNRNGLFQKFGIYTINLVNDIPVGTNQIRSILEYHGLTTNILPSRFSLEDLKAQGMDHKIRYILVAHRASQVHRLSKLVDNRPVLAVQWDWLVNCMFTGQVLLTGNAEGILRYTA</sequence>
<dbReference type="EMBL" id="LLZZ01000186">
    <property type="protein sequence ID" value="KTA95200.1"/>
    <property type="molecule type" value="Genomic_DNA"/>
</dbReference>
<comment type="caution">
    <text evidence="3">The sequence shown here is derived from an EMBL/GenBank/DDBJ whole genome shotgun (WGS) entry which is preliminary data.</text>
</comment>
<dbReference type="InterPro" id="IPR036420">
    <property type="entry name" value="BRCT_dom_sf"/>
</dbReference>
<reference evidence="3 5" key="1">
    <citation type="submission" date="2015-10" db="EMBL/GenBank/DDBJ databases">
        <title>Draft genomes sequences of Candida glabrata isolates 1A, 1B, 2A, 2B, 3A and 3B.</title>
        <authorList>
            <person name="Haavelsrud O.E."/>
            <person name="Gaustad P."/>
        </authorList>
    </citation>
    <scope>NUCLEOTIDE SEQUENCE [LARGE SCALE GENOMIC DNA]</scope>
    <source>
        <strain evidence="3">910700640</strain>
    </source>
</reference>
<dbReference type="VEuPathDB" id="FungiDB:CAGL0L06644g"/>
<dbReference type="PROSITE" id="PS50172">
    <property type="entry name" value="BRCT"/>
    <property type="match status" value="2"/>
</dbReference>
<dbReference type="Pfam" id="PF16771">
    <property type="entry name" value="RTT107_BRCT_6"/>
    <property type="match status" value="1"/>
</dbReference>
<dbReference type="PANTHER" id="PTHR47667:SF1">
    <property type="entry name" value="REGULATOR OF TY1 TRANSPOSITION PROTEIN 107"/>
    <property type="match status" value="1"/>
</dbReference>
<evidence type="ECO:0000313" key="4">
    <source>
        <dbReference type="EMBL" id="KTA98725.1"/>
    </source>
</evidence>
<dbReference type="EMBL" id="LLZZ01000152">
    <property type="protein sequence ID" value="KTA98725.1"/>
    <property type="molecule type" value="Genomic_DNA"/>
</dbReference>
<dbReference type="SMART" id="SM00292">
    <property type="entry name" value="BRCT"/>
    <property type="match status" value="4"/>
</dbReference>
<gene>
    <name evidence="4" type="ORF">AO440_005106</name>
    <name evidence="3" type="ORF">AO440_005548</name>
</gene>
<accession>A0A0W0C625</accession>
<dbReference type="Proteomes" id="UP000054886">
    <property type="component" value="Unassembled WGS sequence"/>
</dbReference>
<dbReference type="InterPro" id="IPR031906">
    <property type="entry name" value="RTT107_BRCT_6"/>
</dbReference>
<dbReference type="InterPro" id="IPR001357">
    <property type="entry name" value="BRCT_dom"/>
</dbReference>
<dbReference type="PANTHER" id="PTHR47667">
    <property type="entry name" value="REGULATOR OF TY1 TRANSPOSITION PROTEIN 107"/>
    <property type="match status" value="1"/>
</dbReference>
<feature type="domain" description="BRCT" evidence="2">
    <location>
        <begin position="55"/>
        <end position="109"/>
    </location>
</feature>
<feature type="domain" description="BRCT" evidence="2">
    <location>
        <begin position="117"/>
        <end position="216"/>
    </location>
</feature>
<dbReference type="Gene3D" id="3.40.50.10190">
    <property type="entry name" value="BRCT domain"/>
    <property type="match status" value="4"/>
</dbReference>
<evidence type="ECO:0000256" key="1">
    <source>
        <dbReference type="SAM" id="MobiDB-lite"/>
    </source>
</evidence>
<dbReference type="Pfam" id="PF00533">
    <property type="entry name" value="BRCT"/>
    <property type="match status" value="1"/>
</dbReference>
<dbReference type="InterPro" id="IPR053036">
    <property type="entry name" value="CellCycle_DNARepair_Reg"/>
</dbReference>
<feature type="compositionally biased region" description="Low complexity" evidence="1">
    <location>
        <begin position="520"/>
        <end position="544"/>
    </location>
</feature>
<dbReference type="CDD" id="cd00027">
    <property type="entry name" value="BRCT"/>
    <property type="match status" value="1"/>
</dbReference>
<dbReference type="VEuPathDB" id="FungiDB:GWK60_L08569"/>
<dbReference type="SUPFAM" id="SSF52113">
    <property type="entry name" value="BRCT domain"/>
    <property type="match status" value="2"/>
</dbReference>
<feature type="compositionally biased region" description="Polar residues" evidence="1">
    <location>
        <begin position="545"/>
        <end position="569"/>
    </location>
</feature>
<name>A0A0W0C625_CANGB</name>
<dbReference type="Pfam" id="PF16770">
    <property type="entry name" value="RTT107_BRCT_5"/>
    <property type="match status" value="1"/>
</dbReference>
<evidence type="ECO:0000313" key="5">
    <source>
        <dbReference type="Proteomes" id="UP000054886"/>
    </source>
</evidence>
<protein>
    <submittedName>
        <fullName evidence="3">Regulator of Ty1 transposition protein 107</fullName>
    </submittedName>
</protein>
<dbReference type="VEuPathDB" id="FungiDB:B1J91_L06644g"/>
<proteinExistence type="predicted"/>
<evidence type="ECO:0000313" key="3">
    <source>
        <dbReference type="EMBL" id="KTA95200.1"/>
    </source>
</evidence>
<dbReference type="VEuPathDB" id="FungiDB:GVI51_L06523"/>
<dbReference type="AlphaFoldDB" id="A0A0W0C625"/>
<organism evidence="3 5">
    <name type="scientific">Candida glabrata</name>
    <name type="common">Yeast</name>
    <name type="synonym">Torulopsis glabrata</name>
    <dbReference type="NCBI Taxonomy" id="5478"/>
    <lineage>
        <taxon>Eukaryota</taxon>
        <taxon>Fungi</taxon>
        <taxon>Dikarya</taxon>
        <taxon>Ascomycota</taxon>
        <taxon>Saccharomycotina</taxon>
        <taxon>Saccharomycetes</taxon>
        <taxon>Saccharomycetales</taxon>
        <taxon>Saccharomycetaceae</taxon>
        <taxon>Nakaseomyces</taxon>
    </lineage>
</organism>